<name>A0A8H5KCZ1_9HYPO</name>
<evidence type="ECO:0000313" key="2">
    <source>
        <dbReference type="EMBL" id="KAF5570221.1"/>
    </source>
</evidence>
<comment type="caution">
    <text evidence="2">The sequence shown here is derived from an EMBL/GenBank/DDBJ whole genome shotgun (WGS) entry which is preliminary data.</text>
</comment>
<dbReference type="InterPro" id="IPR050509">
    <property type="entry name" value="CoA-transferase_III"/>
</dbReference>
<accession>A0A8H5KCZ1</accession>
<keyword evidence="3" id="KW-1185">Reference proteome</keyword>
<evidence type="ECO:0000256" key="1">
    <source>
        <dbReference type="ARBA" id="ARBA00008383"/>
    </source>
</evidence>
<dbReference type="InterPro" id="IPR023606">
    <property type="entry name" value="CoA-Trfase_III_dom_1_sf"/>
</dbReference>
<reference evidence="2 3" key="1">
    <citation type="submission" date="2020-05" db="EMBL/GenBank/DDBJ databases">
        <title>Identification and distribution of gene clusters putatively required for synthesis of sphingolipid metabolism inhibitors in phylogenetically diverse species of the filamentous fungus Fusarium.</title>
        <authorList>
            <person name="Kim H.-S."/>
            <person name="Busman M."/>
            <person name="Brown D.W."/>
            <person name="Divon H."/>
            <person name="Uhlig S."/>
            <person name="Proctor R.H."/>
        </authorList>
    </citation>
    <scope>NUCLEOTIDE SEQUENCE [LARGE SCALE GENOMIC DNA]</scope>
    <source>
        <strain evidence="2 3">NRRL 13617</strain>
    </source>
</reference>
<organism evidence="2 3">
    <name type="scientific">Fusarium phyllophilum</name>
    <dbReference type="NCBI Taxonomy" id="47803"/>
    <lineage>
        <taxon>Eukaryota</taxon>
        <taxon>Fungi</taxon>
        <taxon>Dikarya</taxon>
        <taxon>Ascomycota</taxon>
        <taxon>Pezizomycotina</taxon>
        <taxon>Sordariomycetes</taxon>
        <taxon>Hypocreomycetidae</taxon>
        <taxon>Hypocreales</taxon>
        <taxon>Nectriaceae</taxon>
        <taxon>Fusarium</taxon>
        <taxon>Fusarium fujikuroi species complex</taxon>
    </lineage>
</organism>
<dbReference type="Gene3D" id="3.40.50.10540">
    <property type="entry name" value="Crotonobetainyl-coa:carnitine coa-transferase, domain 1"/>
    <property type="match status" value="1"/>
</dbReference>
<dbReference type="AlphaFoldDB" id="A0A8H5KCZ1"/>
<dbReference type="OrthoDB" id="5863171at2759"/>
<dbReference type="SUPFAM" id="SSF89796">
    <property type="entry name" value="CoA-transferase family III (CaiB/BaiF)"/>
    <property type="match status" value="2"/>
</dbReference>
<dbReference type="PANTHER" id="PTHR48228">
    <property type="entry name" value="SUCCINYL-COA--D-CITRAMALATE COA-TRANSFERASE"/>
    <property type="match status" value="1"/>
</dbReference>
<comment type="similarity">
    <text evidence="1">Belongs to the CoA-transferase III family.</text>
</comment>
<evidence type="ECO:0000313" key="3">
    <source>
        <dbReference type="Proteomes" id="UP000582016"/>
    </source>
</evidence>
<dbReference type="InterPro" id="IPR003673">
    <property type="entry name" value="CoA-Trfase_fam_III"/>
</dbReference>
<dbReference type="EMBL" id="JAAOAQ010000047">
    <property type="protein sequence ID" value="KAF5570221.1"/>
    <property type="molecule type" value="Genomic_DNA"/>
</dbReference>
<dbReference type="Proteomes" id="UP000582016">
    <property type="component" value="Unassembled WGS sequence"/>
</dbReference>
<dbReference type="Pfam" id="PF02515">
    <property type="entry name" value="CoA_transf_3"/>
    <property type="match status" value="1"/>
</dbReference>
<keyword evidence="2" id="KW-0808">Transferase</keyword>
<proteinExistence type="inferred from homology"/>
<gene>
    <name evidence="2" type="ORF">FPHYL_1497</name>
</gene>
<sequence length="503" mass="54324">MLPAEQALESSKVHPPDAIKASQSIDRTNYKSFDVLKEVWTGLGLPETSLTAVRLPGKEGPALPSSFKIGILGQASIGLSALAAAQIHVLRNKVPVPAVTVPLEHAVVEYKCERLYTVSDEIAPPSGGAIGGLHKTSDGYVRIHDGFPNHVQGTLELLGLKSGATRQHVSEQTADWASIDLENCGTAEGKMAIYALRSYRQWDKLPQSKAISNFPISIKQISQSSPTGLPSSMQPGKLKCLQGLRVVEMSRVIAAPLCGKTLAAHGAEVIWVTSPKLPDLPRVDREFGRGKKTVQLDIHNADDRKQLLNLLKECDVFVQGYRPGSLASYGLSQDELRKINPNIIVANMSAFGPEGPWSGRRGFDSLVQTCSGMNVSEAEHAGKGEAARPTPCQALDHSGGYMLAVGVMAAVYHRAVNGGSWRVDVSLAGMMKYLRSLGQYPGASGFEAKDFEKPEDVPEEYFEVQETGFGTMKSVRPSATIEGLDICWDIMPKPLGSDNPEWN</sequence>
<dbReference type="PANTHER" id="PTHR48228:SF4">
    <property type="entry name" value="BLR3030 PROTEIN"/>
    <property type="match status" value="1"/>
</dbReference>
<dbReference type="GO" id="GO:0016740">
    <property type="term" value="F:transferase activity"/>
    <property type="evidence" value="ECO:0007669"/>
    <property type="project" value="UniProtKB-KW"/>
</dbReference>
<protein>
    <submittedName>
        <fullName evidence="2">Formyl-coenzyme A transferase</fullName>
    </submittedName>
</protein>